<dbReference type="SUPFAM" id="SSF47413">
    <property type="entry name" value="lambda repressor-like DNA-binding domains"/>
    <property type="match status" value="1"/>
</dbReference>
<evidence type="ECO:0000259" key="4">
    <source>
        <dbReference type="PROSITE" id="PS50943"/>
    </source>
</evidence>
<sequence length="104" mass="12000">MKYKSEALQVVHEMMCASHQIGAISDEKMREFDRACLIEPEPLNSEQIRAIREQHHLSQADFARQLSVSIQSLNAWERGTRKPNHAALKLLNIVKHKGIEVLHY</sequence>
<keyword evidence="3" id="KW-0804">Transcription</keyword>
<dbReference type="Gene3D" id="1.10.260.40">
    <property type="entry name" value="lambda repressor-like DNA-binding domains"/>
    <property type="match status" value="1"/>
</dbReference>
<dbReference type="EMBL" id="UFSO01000003">
    <property type="protein sequence ID" value="SSY81070.1"/>
    <property type="molecule type" value="Genomic_DNA"/>
</dbReference>
<evidence type="ECO:0000256" key="2">
    <source>
        <dbReference type="ARBA" id="ARBA00023125"/>
    </source>
</evidence>
<dbReference type="CDD" id="cd00093">
    <property type="entry name" value="HTH_XRE"/>
    <property type="match status" value="1"/>
</dbReference>
<accession>A0A376BVU7</accession>
<dbReference type="SMART" id="SM00530">
    <property type="entry name" value="HTH_XRE"/>
    <property type="match status" value="1"/>
</dbReference>
<name>A0A376BVU7_9NEIS</name>
<gene>
    <name evidence="5" type="ORF">NCTC10283_02635</name>
</gene>
<evidence type="ECO:0000313" key="6">
    <source>
        <dbReference type="Proteomes" id="UP000254209"/>
    </source>
</evidence>
<evidence type="ECO:0000313" key="5">
    <source>
        <dbReference type="EMBL" id="SSY81070.1"/>
    </source>
</evidence>
<protein>
    <submittedName>
        <fullName evidence="5">Putative transcriptional regulator</fullName>
    </submittedName>
</protein>
<organism evidence="5 6">
    <name type="scientific">Alysiella crassa</name>
    <dbReference type="NCBI Taxonomy" id="153491"/>
    <lineage>
        <taxon>Bacteria</taxon>
        <taxon>Pseudomonadati</taxon>
        <taxon>Pseudomonadota</taxon>
        <taxon>Betaproteobacteria</taxon>
        <taxon>Neisseriales</taxon>
        <taxon>Neisseriaceae</taxon>
        <taxon>Alysiella</taxon>
    </lineage>
</organism>
<dbReference type="PROSITE" id="PS50943">
    <property type="entry name" value="HTH_CROC1"/>
    <property type="match status" value="1"/>
</dbReference>
<proteinExistence type="predicted"/>
<dbReference type="STRING" id="1120980.GCA_000745955_02379"/>
<dbReference type="GO" id="GO:0003677">
    <property type="term" value="F:DNA binding"/>
    <property type="evidence" value="ECO:0007669"/>
    <property type="project" value="UniProtKB-KW"/>
</dbReference>
<reference evidence="5 6" key="1">
    <citation type="submission" date="2018-06" db="EMBL/GenBank/DDBJ databases">
        <authorList>
            <consortium name="Pathogen Informatics"/>
            <person name="Doyle S."/>
        </authorList>
    </citation>
    <scope>NUCLEOTIDE SEQUENCE [LARGE SCALE GENOMIC DNA]</scope>
    <source>
        <strain evidence="5 6">NCTC10283</strain>
    </source>
</reference>
<keyword evidence="6" id="KW-1185">Reference proteome</keyword>
<dbReference type="Pfam" id="PF01381">
    <property type="entry name" value="HTH_3"/>
    <property type="match status" value="1"/>
</dbReference>
<keyword evidence="1" id="KW-0805">Transcription regulation</keyword>
<evidence type="ECO:0000256" key="3">
    <source>
        <dbReference type="ARBA" id="ARBA00023163"/>
    </source>
</evidence>
<dbReference type="PANTHER" id="PTHR36511:SF4">
    <property type="entry name" value="ANTITOXIN MQSA"/>
    <property type="match status" value="1"/>
</dbReference>
<evidence type="ECO:0000256" key="1">
    <source>
        <dbReference type="ARBA" id="ARBA00023015"/>
    </source>
</evidence>
<dbReference type="AlphaFoldDB" id="A0A376BVU7"/>
<feature type="domain" description="HTH cro/C1-type" evidence="4">
    <location>
        <begin position="48"/>
        <end position="91"/>
    </location>
</feature>
<dbReference type="PANTHER" id="PTHR36511">
    <property type="entry name" value="MERR FAMILY BACTERIAL REGULATORY PROTEIN"/>
    <property type="match status" value="1"/>
</dbReference>
<dbReference type="Proteomes" id="UP000254209">
    <property type="component" value="Unassembled WGS sequence"/>
</dbReference>
<keyword evidence="2" id="KW-0238">DNA-binding</keyword>
<dbReference type="InterPro" id="IPR001387">
    <property type="entry name" value="Cro/C1-type_HTH"/>
</dbReference>
<dbReference type="RefSeq" id="WP_034295308.1">
    <property type="nucleotide sequence ID" value="NZ_CP091519.2"/>
</dbReference>
<dbReference type="InterPro" id="IPR052359">
    <property type="entry name" value="HTH-type_reg/antitoxin"/>
</dbReference>
<dbReference type="OrthoDB" id="9799384at2"/>
<dbReference type="InterPro" id="IPR010982">
    <property type="entry name" value="Lambda_DNA-bd_dom_sf"/>
</dbReference>